<feature type="transmembrane region" description="Helical" evidence="1">
    <location>
        <begin position="586"/>
        <end position="606"/>
    </location>
</feature>
<dbReference type="EMBL" id="BAAAHH010000007">
    <property type="protein sequence ID" value="GAA0947554.1"/>
    <property type="molecule type" value="Genomic_DNA"/>
</dbReference>
<name>A0ABN1QUI0_9ACTN</name>
<dbReference type="Proteomes" id="UP001500665">
    <property type="component" value="Unassembled WGS sequence"/>
</dbReference>
<evidence type="ECO:0000256" key="1">
    <source>
        <dbReference type="SAM" id="Phobius"/>
    </source>
</evidence>
<evidence type="ECO:0000313" key="2">
    <source>
        <dbReference type="EMBL" id="GAA0947554.1"/>
    </source>
</evidence>
<reference evidence="2 3" key="1">
    <citation type="journal article" date="2019" name="Int. J. Syst. Evol. Microbiol.">
        <title>The Global Catalogue of Microorganisms (GCM) 10K type strain sequencing project: providing services to taxonomists for standard genome sequencing and annotation.</title>
        <authorList>
            <consortium name="The Broad Institute Genomics Platform"/>
            <consortium name="The Broad Institute Genome Sequencing Center for Infectious Disease"/>
            <person name="Wu L."/>
            <person name="Ma J."/>
        </authorList>
    </citation>
    <scope>NUCLEOTIDE SEQUENCE [LARGE SCALE GENOMIC DNA]</scope>
    <source>
        <strain evidence="2 3">JCM 10696</strain>
    </source>
</reference>
<keyword evidence="1" id="KW-1133">Transmembrane helix</keyword>
<keyword evidence="1" id="KW-0812">Transmembrane</keyword>
<keyword evidence="3" id="KW-1185">Reference proteome</keyword>
<gene>
    <name evidence="2" type="ORF">GCM10009550_23120</name>
</gene>
<evidence type="ECO:0000313" key="3">
    <source>
        <dbReference type="Proteomes" id="UP001500665"/>
    </source>
</evidence>
<proteinExistence type="predicted"/>
<dbReference type="RefSeq" id="WP_344239732.1">
    <property type="nucleotide sequence ID" value="NZ_BAAAHH010000007.1"/>
</dbReference>
<organism evidence="2 3">
    <name type="scientific">Actinocorallia libanotica</name>
    <dbReference type="NCBI Taxonomy" id="46162"/>
    <lineage>
        <taxon>Bacteria</taxon>
        <taxon>Bacillati</taxon>
        <taxon>Actinomycetota</taxon>
        <taxon>Actinomycetes</taxon>
        <taxon>Streptosporangiales</taxon>
        <taxon>Thermomonosporaceae</taxon>
        <taxon>Actinocorallia</taxon>
    </lineage>
</organism>
<accession>A0ABN1QUI0</accession>
<comment type="caution">
    <text evidence="2">The sequence shown here is derived from an EMBL/GenBank/DDBJ whole genome shotgun (WGS) entry which is preliminary data.</text>
</comment>
<sequence>MPRSVRATAEWALWGRRAADQEHGVLACSDQGLRAADFDRIVNRFATGAPVSLPQVTLAWAGGAVEARVILLIQEQGDGALVDTRVFALKYTDLAQGPVSYEDLYEALQDVGLPREGPIEVELPALDAARIAARLTKQAMGTAVLLLTGEAVCVVEDGLSLRERLRRLDDVAALLPYGMRARLSAATWTSGTAAHRIRLSFSQAPQDAQNVYAGQFVPLPPDAKAARRYLELLASYENKETLVATLAAADEPMHFGQADLAVAALDGTARAPVGVPVEAVEGFVVALLERCAAALEQGDTTDLLRAVEELKSFTAVPHADEQRARYRRVLGERRLLAEGPGLDERVRAELYGALLGPAIGDHPTEAALKELRAVAGGRLHGALAAALWRSFEDGREEFRLDRDLTEQELSGFLTHLPFSDLVELAARESTEQALFLSAVEALEERAARESRDRRGSARMARALQGHGHLAGAVERHLPGDGEAQHRLLSALLQAAYGEGFGFAELERILSGSAVSFPALVTAAIASYRGTGAGEAFARSFLTGLVERQSLTEESGRAVLDKLAPAASAYTEWPRPPAAAPVRRRPAALMAMAGWVLAVAALALYLLS</sequence>
<protein>
    <submittedName>
        <fullName evidence="2">Uncharacterized protein</fullName>
    </submittedName>
</protein>
<keyword evidence="1" id="KW-0472">Membrane</keyword>